<dbReference type="Gene3D" id="1.10.220.160">
    <property type="match status" value="1"/>
</dbReference>
<dbReference type="InterPro" id="IPR053010">
    <property type="entry name" value="SET_SmydA-8"/>
</dbReference>
<organism evidence="3 4">
    <name type="scientific">Orchesella dallaii</name>
    <dbReference type="NCBI Taxonomy" id="48710"/>
    <lineage>
        <taxon>Eukaryota</taxon>
        <taxon>Metazoa</taxon>
        <taxon>Ecdysozoa</taxon>
        <taxon>Arthropoda</taxon>
        <taxon>Hexapoda</taxon>
        <taxon>Collembola</taxon>
        <taxon>Entomobryomorpha</taxon>
        <taxon>Entomobryoidea</taxon>
        <taxon>Orchesellidae</taxon>
        <taxon>Orchesellinae</taxon>
        <taxon>Orchesella</taxon>
    </lineage>
</organism>
<evidence type="ECO:0000313" key="3">
    <source>
        <dbReference type="EMBL" id="CAL8130747.1"/>
    </source>
</evidence>
<dbReference type="Gene3D" id="6.10.140.2220">
    <property type="match status" value="1"/>
</dbReference>
<feature type="compositionally biased region" description="Acidic residues" evidence="1">
    <location>
        <begin position="33"/>
        <end position="45"/>
    </location>
</feature>
<keyword evidence="4" id="KW-1185">Reference proteome</keyword>
<feature type="domain" description="SET" evidence="2">
    <location>
        <begin position="44"/>
        <end position="316"/>
    </location>
</feature>
<dbReference type="PANTHER" id="PTHR46455:SF5">
    <property type="entry name" value="SET AND MYND DOMAIN CONTAINING, ARTHROPOD-SPECIFIC, MEMBER 4, ISOFORM A"/>
    <property type="match status" value="1"/>
</dbReference>
<dbReference type="PANTHER" id="PTHR46455">
    <property type="entry name" value="SET AND MYND DOMAIN CONTAINING, ARTHROPOD-SPECIFIC, MEMBER 4, ISOFORM A"/>
    <property type="match status" value="1"/>
</dbReference>
<gene>
    <name evidence="3" type="ORF">ODALV1_LOCUS23864</name>
</gene>
<feature type="compositionally biased region" description="Acidic residues" evidence="1">
    <location>
        <begin position="12"/>
        <end position="26"/>
    </location>
</feature>
<dbReference type="PROSITE" id="PS50280">
    <property type="entry name" value="SET"/>
    <property type="match status" value="1"/>
</dbReference>
<sequence length="642" mass="72690">MSLESGSKINGDEDEGEAVVEEEEEDAGKNDEEEKEGEDIDDDDEDEVFLIAENNQFGRHVISACDIQSKGLILDEVPVMVAPWPIDDMVTFEEPLCLGCCRHMKGPRDDDDDNQEEGEEKRIPIIGNTYRCSKCGWPVCSECCEEISHHKENECQLFQEHQLPYPPPGDHMNIVTSSVMIQLIRCLLIKRRDLTLWRDSILRLQNRTALGTQPWNFDLLLDDIQLIFPVLEDELGTRNECRIVLSVININAFSNTFNDNSEFSGCAICLFLEASMISHSCTPNCWWTLTEDNSHRIVIKASEPISKGQLITVCYSSQYSVFGTGKRQEVFRNVGGFTCKCKRCLDPSELDSNVSAVLCENCMIGHRLPLVPTEPESKWRCGRCGHLESGEIVEGLVKALEDRLSSCVGNVPLLVRFLENSKQLLHNNHWIVTQAEDAIMREWATEPELRYKGGTPQEVVLSCEYFVSICFHVLSVRNVTSPGLSFHRVRYLLFFARARLARLEFLVSIMEERPTSLGRITTASRLPDKKGTGDFGFRNQKNTQELDSEILNMRTEYQEILQLYHDVLEFREMSSVGDDELRCEIEHLIQLMTPIVQMEPHHRALLGGGGGTNDKDRGGVHGDKNVTDDESNTDNLGMCMIA</sequence>
<dbReference type="SUPFAM" id="SSF82199">
    <property type="entry name" value="SET domain"/>
    <property type="match status" value="1"/>
</dbReference>
<dbReference type="Proteomes" id="UP001642540">
    <property type="component" value="Unassembled WGS sequence"/>
</dbReference>
<feature type="compositionally biased region" description="Basic and acidic residues" evidence="1">
    <location>
        <begin position="613"/>
        <end position="627"/>
    </location>
</feature>
<reference evidence="3 4" key="1">
    <citation type="submission" date="2024-08" db="EMBL/GenBank/DDBJ databases">
        <authorList>
            <person name="Cucini C."/>
            <person name="Frati F."/>
        </authorList>
    </citation>
    <scope>NUCLEOTIDE SEQUENCE [LARGE SCALE GENOMIC DNA]</scope>
</reference>
<feature type="region of interest" description="Disordered" evidence="1">
    <location>
        <begin position="606"/>
        <end position="634"/>
    </location>
</feature>
<evidence type="ECO:0000259" key="2">
    <source>
        <dbReference type="PROSITE" id="PS50280"/>
    </source>
</evidence>
<evidence type="ECO:0000313" key="4">
    <source>
        <dbReference type="Proteomes" id="UP001642540"/>
    </source>
</evidence>
<evidence type="ECO:0000256" key="1">
    <source>
        <dbReference type="SAM" id="MobiDB-lite"/>
    </source>
</evidence>
<name>A0ABP1RMI9_9HEXA</name>
<protein>
    <recommendedName>
        <fullName evidence="2">SET domain-containing protein</fullName>
    </recommendedName>
</protein>
<proteinExistence type="predicted"/>
<dbReference type="InterPro" id="IPR046341">
    <property type="entry name" value="SET_dom_sf"/>
</dbReference>
<dbReference type="EMBL" id="CAXLJM020000085">
    <property type="protein sequence ID" value="CAL8130747.1"/>
    <property type="molecule type" value="Genomic_DNA"/>
</dbReference>
<dbReference type="CDD" id="cd20071">
    <property type="entry name" value="SET_SMYD"/>
    <property type="match status" value="1"/>
</dbReference>
<comment type="caution">
    <text evidence="3">The sequence shown here is derived from an EMBL/GenBank/DDBJ whole genome shotgun (WGS) entry which is preliminary data.</text>
</comment>
<accession>A0ABP1RMI9</accession>
<feature type="region of interest" description="Disordered" evidence="1">
    <location>
        <begin position="1"/>
        <end position="45"/>
    </location>
</feature>
<dbReference type="Gene3D" id="2.170.270.10">
    <property type="entry name" value="SET domain"/>
    <property type="match status" value="1"/>
</dbReference>
<dbReference type="InterPro" id="IPR001214">
    <property type="entry name" value="SET_dom"/>
</dbReference>
<dbReference type="Pfam" id="PF00856">
    <property type="entry name" value="SET"/>
    <property type="match status" value="1"/>
</dbReference>